<dbReference type="GO" id="GO:0005576">
    <property type="term" value="C:extracellular region"/>
    <property type="evidence" value="ECO:0007669"/>
    <property type="project" value="InterPro"/>
</dbReference>
<dbReference type="GO" id="GO:0005975">
    <property type="term" value="P:carbohydrate metabolic process"/>
    <property type="evidence" value="ECO:0007669"/>
    <property type="project" value="InterPro"/>
</dbReference>
<dbReference type="Pfam" id="PF02278">
    <property type="entry name" value="Lyase_8"/>
    <property type="match status" value="1"/>
</dbReference>
<dbReference type="GO" id="GO:0016829">
    <property type="term" value="F:lyase activity"/>
    <property type="evidence" value="ECO:0007669"/>
    <property type="project" value="InterPro"/>
</dbReference>
<accession>A0A815N9R2</accession>
<dbReference type="InterPro" id="IPR011013">
    <property type="entry name" value="Gal_mutarotase_sf_dom"/>
</dbReference>
<gene>
    <name evidence="2" type="ORF">EDS130_LOCUS38078</name>
    <name evidence="3" type="ORF">XAT740_LOCUS46450</name>
</gene>
<dbReference type="EMBL" id="CAJNOJ010000389">
    <property type="protein sequence ID" value="CAF1429103.1"/>
    <property type="molecule type" value="Genomic_DNA"/>
</dbReference>
<proteinExistence type="predicted"/>
<dbReference type="PANTHER" id="PTHR38481">
    <property type="entry name" value="HYALURONATE LYASE"/>
    <property type="match status" value="1"/>
</dbReference>
<dbReference type="InterPro" id="IPR038970">
    <property type="entry name" value="Lyase_8"/>
</dbReference>
<dbReference type="InterPro" id="IPR003159">
    <property type="entry name" value="Lyase_8_central_dom"/>
</dbReference>
<evidence type="ECO:0000313" key="5">
    <source>
        <dbReference type="Proteomes" id="UP000663852"/>
    </source>
</evidence>
<organism evidence="2 5">
    <name type="scientific">Adineta ricciae</name>
    <name type="common">Rotifer</name>
    <dbReference type="NCBI Taxonomy" id="249248"/>
    <lineage>
        <taxon>Eukaryota</taxon>
        <taxon>Metazoa</taxon>
        <taxon>Spiralia</taxon>
        <taxon>Gnathifera</taxon>
        <taxon>Rotifera</taxon>
        <taxon>Eurotatoria</taxon>
        <taxon>Bdelloidea</taxon>
        <taxon>Adinetida</taxon>
        <taxon>Adinetidae</taxon>
        <taxon>Adineta</taxon>
    </lineage>
</organism>
<dbReference type="SUPFAM" id="SSF74650">
    <property type="entry name" value="Galactose mutarotase-like"/>
    <property type="match status" value="1"/>
</dbReference>
<dbReference type="EMBL" id="CAJNOR010006242">
    <property type="protein sequence ID" value="CAF1589994.1"/>
    <property type="molecule type" value="Genomic_DNA"/>
</dbReference>
<dbReference type="GO" id="GO:0030246">
    <property type="term" value="F:carbohydrate binding"/>
    <property type="evidence" value="ECO:0007669"/>
    <property type="project" value="InterPro"/>
</dbReference>
<protein>
    <recommendedName>
        <fullName evidence="1">Polysaccharide lyase family 8 central domain-containing protein</fullName>
    </recommendedName>
</protein>
<evidence type="ECO:0000313" key="3">
    <source>
        <dbReference type="EMBL" id="CAF1589994.1"/>
    </source>
</evidence>
<dbReference type="Gene3D" id="2.70.98.10">
    <property type="match status" value="1"/>
</dbReference>
<evidence type="ECO:0000313" key="2">
    <source>
        <dbReference type="EMBL" id="CAF1429103.1"/>
    </source>
</evidence>
<dbReference type="AlphaFoldDB" id="A0A815N9R2"/>
<dbReference type="InterPro" id="IPR014718">
    <property type="entry name" value="GH-type_carb-bd"/>
</dbReference>
<comment type="caution">
    <text evidence="2">The sequence shown here is derived from an EMBL/GenBank/DDBJ whole genome shotgun (WGS) entry which is preliminary data.</text>
</comment>
<dbReference type="PANTHER" id="PTHR38481:SF1">
    <property type="entry name" value="HYALURONATE LYASE"/>
    <property type="match status" value="1"/>
</dbReference>
<sequence length="271" mass="30472">MCSLDKSTIRMMPVECFNGQNLKDEHGGQGVLNYYTSNTSDYSFIFPLLDWQAINGITVEHGIALERCSNEPSSLIRLSFVGGVSDGEYEMTMMDTATHSLTTQRSWHFYDDAIVVLATNLIVKTINFAWTTLSSRRLSHSQITIGFFNSTIITLPNGFYSLSYNSGSPLNTCWPNKYWLSSSNARIVFVTIGIDLRNKTGNYIDIGTSNYTISTRTLTIWLDHGIGPYTLDYNYLILPNTSVQSTATIIKQYEEDVFSCVSTNGNFHEIM</sequence>
<evidence type="ECO:0000259" key="1">
    <source>
        <dbReference type="Pfam" id="PF02278"/>
    </source>
</evidence>
<keyword evidence="4" id="KW-1185">Reference proteome</keyword>
<evidence type="ECO:0000313" key="4">
    <source>
        <dbReference type="Proteomes" id="UP000663828"/>
    </source>
</evidence>
<reference evidence="2" key="1">
    <citation type="submission" date="2021-02" db="EMBL/GenBank/DDBJ databases">
        <authorList>
            <person name="Nowell W R."/>
        </authorList>
    </citation>
    <scope>NUCLEOTIDE SEQUENCE</scope>
</reference>
<dbReference type="Proteomes" id="UP000663852">
    <property type="component" value="Unassembled WGS sequence"/>
</dbReference>
<feature type="domain" description="Polysaccharide lyase family 8 central" evidence="1">
    <location>
        <begin position="8"/>
        <end position="242"/>
    </location>
</feature>
<dbReference type="OrthoDB" id="10032963at2759"/>
<dbReference type="Proteomes" id="UP000663828">
    <property type="component" value="Unassembled WGS sequence"/>
</dbReference>
<name>A0A815N9R2_ADIRI</name>